<dbReference type="AlphaFoldDB" id="A0AAF5DBQ4"/>
<dbReference type="Proteomes" id="UP000035681">
    <property type="component" value="Unplaced"/>
</dbReference>
<dbReference type="WBParaSite" id="TCONS_00009769.p1">
    <property type="protein sequence ID" value="TCONS_00009769.p1"/>
    <property type="gene ID" value="XLOC_007521"/>
</dbReference>
<dbReference type="InterPro" id="IPR040264">
    <property type="entry name" value="T15H9.4-like"/>
</dbReference>
<organism evidence="1 2">
    <name type="scientific">Strongyloides stercoralis</name>
    <name type="common">Threadworm</name>
    <dbReference type="NCBI Taxonomy" id="6248"/>
    <lineage>
        <taxon>Eukaryota</taxon>
        <taxon>Metazoa</taxon>
        <taxon>Ecdysozoa</taxon>
        <taxon>Nematoda</taxon>
        <taxon>Chromadorea</taxon>
        <taxon>Rhabditida</taxon>
        <taxon>Tylenchina</taxon>
        <taxon>Panagrolaimomorpha</taxon>
        <taxon>Strongyloidoidea</taxon>
        <taxon>Strongyloididae</taxon>
        <taxon>Strongyloides</taxon>
    </lineage>
</organism>
<evidence type="ECO:0000313" key="1">
    <source>
        <dbReference type="Proteomes" id="UP000035681"/>
    </source>
</evidence>
<evidence type="ECO:0000313" key="2">
    <source>
        <dbReference type="WBParaSite" id="TCONS_00009769.p1"/>
    </source>
</evidence>
<name>A0AAF5DBQ4_STRER</name>
<dbReference type="PANTHER" id="PTHR31327">
    <property type="entry name" value="SPERM MEIOSIS PDZ DOMAIN CONTAINING PROTEINS-RELATED"/>
    <property type="match status" value="1"/>
</dbReference>
<keyword evidence="1" id="KW-1185">Reference proteome</keyword>
<reference evidence="2" key="1">
    <citation type="submission" date="2024-02" db="UniProtKB">
        <authorList>
            <consortium name="WormBaseParasite"/>
        </authorList>
    </citation>
    <scope>IDENTIFICATION</scope>
</reference>
<protein>
    <submittedName>
        <fullName evidence="2">PDZ domain-containing protein</fullName>
    </submittedName>
</protein>
<sequence length="300" mass="34032">MTSDQKNLLNKKKEQLQYLSILRENTKENIITLKINETVEENSVFLSSDLTVIQIEENSCLFDYLVLGDKIIEDSGKKLQNEAVSLPSQKLNQWNIKIVRVGNYTPIPKNRFKNIGLEGREPGAAYFCINVQRPICDQTELGVTCYSNQNTFYILATEPNTVGEATFLEGDRVLDIEGEKFGSSSQLNELLDKGFQKNSSLSFAIERAVGKAPLNRSRDLVMTWHLFHSSPLHDVIKVVDEETTHVKKGKKAPKSILKKSTSFSKNKQKLKILKETKNFEIKSVVPNNLMLERLVKKPSI</sequence>
<accession>A0AAF5DBQ4</accession>
<proteinExistence type="predicted"/>